<evidence type="ECO:0000256" key="1">
    <source>
        <dbReference type="ARBA" id="ARBA00009054"/>
    </source>
</evidence>
<dbReference type="PRINTS" id="PR00773">
    <property type="entry name" value="GRPEPROTEIN"/>
</dbReference>
<dbReference type="CDD" id="cd00446">
    <property type="entry name" value="GrpE"/>
    <property type="match status" value="1"/>
</dbReference>
<feature type="region of interest" description="Disordered" evidence="6">
    <location>
        <begin position="1"/>
        <end position="78"/>
    </location>
</feature>
<organism evidence="7 8">
    <name type="scientific">Dermacoccus abyssi</name>
    <dbReference type="NCBI Taxonomy" id="322596"/>
    <lineage>
        <taxon>Bacteria</taxon>
        <taxon>Bacillati</taxon>
        <taxon>Actinomycetota</taxon>
        <taxon>Actinomycetes</taxon>
        <taxon>Micrococcales</taxon>
        <taxon>Dermacoccaceae</taxon>
        <taxon>Dermacoccus</taxon>
    </lineage>
</organism>
<keyword evidence="3" id="KW-0346">Stress response</keyword>
<dbReference type="PANTHER" id="PTHR21237:SF23">
    <property type="entry name" value="GRPE PROTEIN HOMOLOG, MITOCHONDRIAL"/>
    <property type="match status" value="1"/>
</dbReference>
<evidence type="ECO:0000256" key="5">
    <source>
        <dbReference type="SAM" id="Coils"/>
    </source>
</evidence>
<keyword evidence="8" id="KW-1185">Reference proteome</keyword>
<dbReference type="HAMAP" id="MF_01151">
    <property type="entry name" value="GrpE"/>
    <property type="match status" value="1"/>
</dbReference>
<dbReference type="Proteomes" id="UP000323565">
    <property type="component" value="Chromosome"/>
</dbReference>
<evidence type="ECO:0000256" key="4">
    <source>
        <dbReference type="RuleBase" id="RU004478"/>
    </source>
</evidence>
<evidence type="ECO:0000313" key="8">
    <source>
        <dbReference type="Proteomes" id="UP000323565"/>
    </source>
</evidence>
<sequence>MADAQNNPAPGEGDNSFAGGVGDDLPGGKNTKNVKASEQNAAGENLQQQADEAESASTPDEVAGEASESVEENEHPDTKLAAERLADLQRLQAEYVNYRNRVERDRAREKETTIGSVVESLIPVLDDIELARQHGDLTDGPMSKIASKLETTLDRYGVARFGEAGEAFDPNVHEALMHVEAEAPEGVDGTFVVQVLQPGYKVGERVVRAARVSVAG</sequence>
<keyword evidence="2 3" id="KW-0143">Chaperone</keyword>
<comment type="function">
    <text evidence="3">Participates actively in the response to hyperosmotic and heat shock by preventing the aggregation of stress-denatured proteins, in association with DnaK and GrpE. It is the nucleotide exchange factor for DnaK and may function as a thermosensor. Unfolded proteins bind initially to DnaJ; upon interaction with the DnaJ-bound protein, DnaK hydrolyzes its bound ATP, resulting in the formation of a stable complex. GrpE releases ADP from DnaK; ATP binding to DnaK triggers the release of the substrate protein, thus completing the reaction cycle. Several rounds of ATP-dependent interactions between DnaJ, DnaK and GrpE are required for fully efficient folding.</text>
</comment>
<dbReference type="Pfam" id="PF01025">
    <property type="entry name" value="GrpE"/>
    <property type="match status" value="1"/>
</dbReference>
<comment type="subunit">
    <text evidence="3">Homodimer.</text>
</comment>
<dbReference type="InterPro" id="IPR000740">
    <property type="entry name" value="GrpE"/>
</dbReference>
<keyword evidence="5" id="KW-0175">Coiled coil</keyword>
<comment type="similarity">
    <text evidence="1 3 4">Belongs to the GrpE family.</text>
</comment>
<reference evidence="7 8" key="1">
    <citation type="submission" date="2019-08" db="EMBL/GenBank/DDBJ databases">
        <title>Dermacoccus abyssi strain HZAU 226, whole genome Nanopore sequencing project.</title>
        <authorList>
            <person name="Guo A."/>
            <person name="Zhang X."/>
            <person name="Ruan Y."/>
            <person name="Liu W."/>
            <person name="Chen Q."/>
            <person name="Gu L."/>
        </authorList>
    </citation>
    <scope>NUCLEOTIDE SEQUENCE [LARGE SCALE GENOMIC DNA]</scope>
    <source>
        <strain evidence="7 8">HZAU 226</strain>
    </source>
</reference>
<dbReference type="SUPFAM" id="SSF58014">
    <property type="entry name" value="Coiled-coil domain of nucleotide exchange factor GrpE"/>
    <property type="match status" value="1"/>
</dbReference>
<evidence type="ECO:0000256" key="6">
    <source>
        <dbReference type="SAM" id="MobiDB-lite"/>
    </source>
</evidence>
<evidence type="ECO:0000313" key="7">
    <source>
        <dbReference type="EMBL" id="QEH92533.1"/>
    </source>
</evidence>
<evidence type="ECO:0000256" key="2">
    <source>
        <dbReference type="ARBA" id="ARBA00023186"/>
    </source>
</evidence>
<keyword evidence="3" id="KW-0963">Cytoplasm</keyword>
<gene>
    <name evidence="3 7" type="primary">grpE</name>
    <name evidence="7" type="ORF">FV141_02510</name>
</gene>
<protein>
    <recommendedName>
        <fullName evidence="3">Protein GrpE</fullName>
    </recommendedName>
    <alternativeName>
        <fullName evidence="3">HSP-70 cofactor</fullName>
    </alternativeName>
</protein>
<dbReference type="EMBL" id="CP043031">
    <property type="protein sequence ID" value="QEH92533.1"/>
    <property type="molecule type" value="Genomic_DNA"/>
</dbReference>
<dbReference type="PANTHER" id="PTHR21237">
    <property type="entry name" value="GRPE PROTEIN"/>
    <property type="match status" value="1"/>
</dbReference>
<comment type="subcellular location">
    <subcellularLocation>
        <location evidence="3">Cytoplasm</location>
    </subcellularLocation>
</comment>
<accession>A0ABX5Z6U9</accession>
<name>A0ABX5Z6U9_9MICO</name>
<dbReference type="SUPFAM" id="SSF51064">
    <property type="entry name" value="Head domain of nucleotide exchange factor GrpE"/>
    <property type="match status" value="1"/>
</dbReference>
<feature type="coiled-coil region" evidence="5">
    <location>
        <begin position="81"/>
        <end position="108"/>
    </location>
</feature>
<dbReference type="InterPro" id="IPR013805">
    <property type="entry name" value="GrpE_CC"/>
</dbReference>
<dbReference type="InterPro" id="IPR009012">
    <property type="entry name" value="GrpE_head"/>
</dbReference>
<dbReference type="Gene3D" id="2.30.22.10">
    <property type="entry name" value="Head domain of nucleotide exchange factor GrpE"/>
    <property type="match status" value="1"/>
</dbReference>
<feature type="compositionally biased region" description="Polar residues" evidence="6">
    <location>
        <begin position="30"/>
        <end position="58"/>
    </location>
</feature>
<dbReference type="Gene3D" id="3.90.20.20">
    <property type="match status" value="1"/>
</dbReference>
<evidence type="ECO:0000256" key="3">
    <source>
        <dbReference type="HAMAP-Rule" id="MF_01151"/>
    </source>
</evidence>
<proteinExistence type="inferred from homology"/>